<evidence type="ECO:0000313" key="12">
    <source>
        <dbReference type="EMBL" id="ABW68687.1"/>
    </source>
</evidence>
<keyword evidence="4 9" id="KW-0812">Transmembrane</keyword>
<feature type="transmembrane region" description="Helical" evidence="9">
    <location>
        <begin position="21"/>
        <end position="41"/>
    </location>
</feature>
<dbReference type="InterPro" id="IPR027469">
    <property type="entry name" value="Cation_efflux_TMD_sf"/>
</dbReference>
<dbReference type="PANTHER" id="PTHR11562">
    <property type="entry name" value="CATION EFFLUX PROTEIN/ ZINC TRANSPORTER"/>
    <property type="match status" value="1"/>
</dbReference>
<organism evidence="12 13">
    <name type="scientific">Desulfosudis oleivorans (strain DSM 6200 / JCM 39069 / Hxd3)</name>
    <name type="common">Desulfococcus oleovorans</name>
    <dbReference type="NCBI Taxonomy" id="96561"/>
    <lineage>
        <taxon>Bacteria</taxon>
        <taxon>Pseudomonadati</taxon>
        <taxon>Thermodesulfobacteriota</taxon>
        <taxon>Desulfobacteria</taxon>
        <taxon>Desulfobacterales</taxon>
        <taxon>Desulfosudaceae</taxon>
        <taxon>Desulfosudis</taxon>
    </lineage>
</organism>
<keyword evidence="5" id="KW-0862">Zinc</keyword>
<sequence length="307" mass="32524">MGHNHSHSHETTMGSRLLMAMAINLLIPAAQIAGGIVAGSVALISDAVHNLGDFASLVVAYGAHRAGRRGPSLRHSFGLQRMEILAAVINSALLGGAALFIATEALDRLANPQPIRLGIVAWLALAGLAGNGLSAWLLHRDSARNLNARGAFLHMVGDTLTSAAVLTGALVMRVADMPWLDPALSLAIVAYIAWNAVLLLKEATHVLMNGTPRGLDLEKVRADMEAVDGVLSVHYLHAWAMGGCSVAMTGHVVVTDQMVSATEQLARTLGDRLLDGFGIDHPVFQFETRVCGQGELLCQMTSCEQEH</sequence>
<accession>A8ZYG2</accession>
<comment type="subcellular location">
    <subcellularLocation>
        <location evidence="1">Membrane</location>
        <topology evidence="1">Multi-pass membrane protein</topology>
    </subcellularLocation>
</comment>
<dbReference type="InterPro" id="IPR058533">
    <property type="entry name" value="Cation_efflux_TM"/>
</dbReference>
<evidence type="ECO:0000259" key="11">
    <source>
        <dbReference type="Pfam" id="PF16916"/>
    </source>
</evidence>
<dbReference type="Gene3D" id="1.20.1510.10">
    <property type="entry name" value="Cation efflux protein transmembrane domain"/>
    <property type="match status" value="1"/>
</dbReference>
<evidence type="ECO:0000256" key="7">
    <source>
        <dbReference type="ARBA" id="ARBA00023065"/>
    </source>
</evidence>
<evidence type="ECO:0000256" key="4">
    <source>
        <dbReference type="ARBA" id="ARBA00022692"/>
    </source>
</evidence>
<dbReference type="STRING" id="96561.Dole_2884"/>
<evidence type="ECO:0000256" key="1">
    <source>
        <dbReference type="ARBA" id="ARBA00004141"/>
    </source>
</evidence>
<evidence type="ECO:0000259" key="10">
    <source>
        <dbReference type="Pfam" id="PF01545"/>
    </source>
</evidence>
<evidence type="ECO:0000313" key="13">
    <source>
        <dbReference type="Proteomes" id="UP000008561"/>
    </source>
</evidence>
<evidence type="ECO:0000256" key="3">
    <source>
        <dbReference type="ARBA" id="ARBA00022448"/>
    </source>
</evidence>
<dbReference type="KEGG" id="dol:Dole_2884"/>
<keyword evidence="5" id="KW-0864">Zinc transport</keyword>
<feature type="transmembrane region" description="Helical" evidence="9">
    <location>
        <begin position="84"/>
        <end position="103"/>
    </location>
</feature>
<reference evidence="12 13" key="1">
    <citation type="submission" date="2007-10" db="EMBL/GenBank/DDBJ databases">
        <title>Complete sequence of Desulfococcus oleovorans Hxd3.</title>
        <authorList>
            <consortium name="US DOE Joint Genome Institute"/>
            <person name="Copeland A."/>
            <person name="Lucas S."/>
            <person name="Lapidus A."/>
            <person name="Barry K."/>
            <person name="Glavina del Rio T."/>
            <person name="Dalin E."/>
            <person name="Tice H."/>
            <person name="Pitluck S."/>
            <person name="Kiss H."/>
            <person name="Brettin T."/>
            <person name="Bruce D."/>
            <person name="Detter J.C."/>
            <person name="Han C."/>
            <person name="Schmutz J."/>
            <person name="Larimer F."/>
            <person name="Land M."/>
            <person name="Hauser L."/>
            <person name="Kyrpides N."/>
            <person name="Kim E."/>
            <person name="Wawrik B."/>
            <person name="Richardson P."/>
        </authorList>
    </citation>
    <scope>NUCLEOTIDE SEQUENCE [LARGE SCALE GENOMIC DNA]</scope>
    <source>
        <strain evidence="13">DSM 6200 / JCM 39069 / Hxd3</strain>
    </source>
</reference>
<comment type="similarity">
    <text evidence="2">Belongs to the cation diffusion facilitator (CDF) transporter (TC 2.A.4) family. SLC30A subfamily.</text>
</comment>
<dbReference type="SUPFAM" id="SSF160240">
    <property type="entry name" value="Cation efflux protein cytoplasmic domain-like"/>
    <property type="match status" value="1"/>
</dbReference>
<keyword evidence="3" id="KW-0813">Transport</keyword>
<keyword evidence="6 9" id="KW-1133">Transmembrane helix</keyword>
<keyword evidence="13" id="KW-1185">Reference proteome</keyword>
<feature type="domain" description="Cation efflux protein cytoplasmic" evidence="11">
    <location>
        <begin position="212"/>
        <end position="287"/>
    </location>
</feature>
<gene>
    <name evidence="12" type="ordered locus">Dole_2884</name>
</gene>
<dbReference type="PANTHER" id="PTHR11562:SF17">
    <property type="entry name" value="RE54080P-RELATED"/>
    <property type="match status" value="1"/>
</dbReference>
<dbReference type="GO" id="GO:0005385">
    <property type="term" value="F:zinc ion transmembrane transporter activity"/>
    <property type="evidence" value="ECO:0007669"/>
    <property type="project" value="TreeGrafter"/>
</dbReference>
<dbReference type="EMBL" id="CP000859">
    <property type="protein sequence ID" value="ABW68687.1"/>
    <property type="molecule type" value="Genomic_DNA"/>
</dbReference>
<protein>
    <submittedName>
        <fullName evidence="12">Cation diffusion facilitator family transporter</fullName>
    </submittedName>
</protein>
<keyword evidence="8 9" id="KW-0472">Membrane</keyword>
<evidence type="ECO:0000256" key="5">
    <source>
        <dbReference type="ARBA" id="ARBA00022906"/>
    </source>
</evidence>
<dbReference type="Pfam" id="PF16916">
    <property type="entry name" value="ZT_dimer"/>
    <property type="match status" value="1"/>
</dbReference>
<dbReference type="GO" id="GO:0005886">
    <property type="term" value="C:plasma membrane"/>
    <property type="evidence" value="ECO:0007669"/>
    <property type="project" value="TreeGrafter"/>
</dbReference>
<evidence type="ECO:0000256" key="6">
    <source>
        <dbReference type="ARBA" id="ARBA00022989"/>
    </source>
</evidence>
<dbReference type="Proteomes" id="UP000008561">
    <property type="component" value="Chromosome"/>
</dbReference>
<dbReference type="AlphaFoldDB" id="A8ZYG2"/>
<dbReference type="HOGENOM" id="CLU_013430_0_0_7"/>
<feature type="transmembrane region" description="Helical" evidence="9">
    <location>
        <begin position="183"/>
        <end position="200"/>
    </location>
</feature>
<dbReference type="SUPFAM" id="SSF161111">
    <property type="entry name" value="Cation efflux protein transmembrane domain-like"/>
    <property type="match status" value="1"/>
</dbReference>
<dbReference type="InterPro" id="IPR050681">
    <property type="entry name" value="CDF/SLC30A"/>
</dbReference>
<evidence type="ECO:0000256" key="2">
    <source>
        <dbReference type="ARBA" id="ARBA00008873"/>
    </source>
</evidence>
<dbReference type="Pfam" id="PF01545">
    <property type="entry name" value="Cation_efflux"/>
    <property type="match status" value="1"/>
</dbReference>
<feature type="transmembrane region" description="Helical" evidence="9">
    <location>
        <begin position="150"/>
        <end position="171"/>
    </location>
</feature>
<dbReference type="InterPro" id="IPR002524">
    <property type="entry name" value="Cation_efflux"/>
</dbReference>
<feature type="transmembrane region" description="Helical" evidence="9">
    <location>
        <begin position="115"/>
        <end position="138"/>
    </location>
</feature>
<dbReference type="InterPro" id="IPR027470">
    <property type="entry name" value="Cation_efflux_CTD"/>
</dbReference>
<dbReference type="InterPro" id="IPR036837">
    <property type="entry name" value="Cation_efflux_CTD_sf"/>
</dbReference>
<proteinExistence type="inferred from homology"/>
<dbReference type="RefSeq" id="WP_012176298.1">
    <property type="nucleotide sequence ID" value="NC_009943.1"/>
</dbReference>
<evidence type="ECO:0000256" key="8">
    <source>
        <dbReference type="ARBA" id="ARBA00023136"/>
    </source>
</evidence>
<keyword evidence="7" id="KW-0406">Ion transport</keyword>
<evidence type="ECO:0000256" key="9">
    <source>
        <dbReference type="SAM" id="Phobius"/>
    </source>
</evidence>
<dbReference type="NCBIfam" id="TIGR01297">
    <property type="entry name" value="CDF"/>
    <property type="match status" value="1"/>
</dbReference>
<feature type="domain" description="Cation efflux protein transmembrane" evidence="10">
    <location>
        <begin position="18"/>
        <end position="208"/>
    </location>
</feature>
<name>A8ZYG2_DESOH</name>
<dbReference type="eggNOG" id="COG1230">
    <property type="taxonomic scope" value="Bacteria"/>
</dbReference>